<evidence type="ECO:0000313" key="3">
    <source>
        <dbReference type="EMBL" id="PRW44848.1"/>
    </source>
</evidence>
<evidence type="ECO:0000313" key="4">
    <source>
        <dbReference type="Proteomes" id="UP000239899"/>
    </source>
</evidence>
<dbReference type="GO" id="GO:0005739">
    <property type="term" value="C:mitochondrion"/>
    <property type="evidence" value="ECO:0007669"/>
    <property type="project" value="TreeGrafter"/>
</dbReference>
<feature type="domain" description="THIF-type NAD/FAD binding fold" evidence="1">
    <location>
        <begin position="437"/>
        <end position="478"/>
    </location>
</feature>
<dbReference type="Proteomes" id="UP000239899">
    <property type="component" value="Unassembled WGS sequence"/>
</dbReference>
<accession>A0A2P6TKM6</accession>
<dbReference type="PANTHER" id="PTHR47868">
    <property type="entry name" value="OS05G0457700 PROTEIN"/>
    <property type="match status" value="1"/>
</dbReference>
<dbReference type="Gene3D" id="3.40.50.720">
    <property type="entry name" value="NAD(P)-binding Rossmann-like Domain"/>
    <property type="match status" value="1"/>
</dbReference>
<organism evidence="3 4">
    <name type="scientific">Chlorella sorokiniana</name>
    <name type="common">Freshwater green alga</name>
    <dbReference type="NCBI Taxonomy" id="3076"/>
    <lineage>
        <taxon>Eukaryota</taxon>
        <taxon>Viridiplantae</taxon>
        <taxon>Chlorophyta</taxon>
        <taxon>core chlorophytes</taxon>
        <taxon>Trebouxiophyceae</taxon>
        <taxon>Chlorellales</taxon>
        <taxon>Chlorellaceae</taxon>
        <taxon>Chlorella clade</taxon>
        <taxon>Chlorella</taxon>
    </lineage>
</organism>
<dbReference type="GO" id="GO:0008641">
    <property type="term" value="F:ubiquitin-like modifier activating enzyme activity"/>
    <property type="evidence" value="ECO:0007669"/>
    <property type="project" value="InterPro"/>
</dbReference>
<evidence type="ECO:0000313" key="2">
    <source>
        <dbReference type="EMBL" id="PRW44847.1"/>
    </source>
</evidence>
<dbReference type="OrthoDB" id="513975at2759"/>
<protein>
    <submittedName>
        <fullName evidence="3">NEDD8-activating enzyme E1 catalytic subunit isoform A</fullName>
    </submittedName>
    <submittedName>
        <fullName evidence="2">NEDD8-activating enzyme E1 catalytic subunit isoform C</fullName>
    </submittedName>
</protein>
<proteinExistence type="predicted"/>
<comment type="caution">
    <text evidence="3">The sequence shown here is derived from an EMBL/GenBank/DDBJ whole genome shotgun (WGS) entry which is preliminary data.</text>
</comment>
<gene>
    <name evidence="3" type="ORF">C2E21_6456</name>
</gene>
<dbReference type="EMBL" id="LHPG02000012">
    <property type="protein sequence ID" value="PRW44848.1"/>
    <property type="molecule type" value="Genomic_DNA"/>
</dbReference>
<reference evidence="3 4" key="1">
    <citation type="journal article" date="2018" name="Plant J.">
        <title>Genome sequences of Chlorella sorokiniana UTEX 1602 and Micractinium conductrix SAG 241.80: implications to maltose excretion by a green alga.</title>
        <authorList>
            <person name="Arriola M.B."/>
            <person name="Velmurugan N."/>
            <person name="Zhang Y."/>
            <person name="Plunkett M.H."/>
            <person name="Hondzo H."/>
            <person name="Barney B.M."/>
        </authorList>
    </citation>
    <scope>NUCLEOTIDE SEQUENCE [LARGE SCALE GENOMIC DNA]</scope>
    <source>
        <strain evidence="3">1602</strain>
        <strain evidence="4">UTEX 1602</strain>
    </source>
</reference>
<dbReference type="STRING" id="3076.A0A2P6TKM6"/>
<dbReference type="EMBL" id="LHPG02000012">
    <property type="protein sequence ID" value="PRW44847.1"/>
    <property type="molecule type" value="Genomic_DNA"/>
</dbReference>
<sequence length="512" mass="53190">MAALAQRGPQALGALSRHLRCFSAAAAQGDVVDEMIAYARKNFKSNHEQAIDVLKSGLQYMQVGAGAGRLYLAQAEIEADRNRWPEVSDLAQKAATAASESEPGTPEGALLASEVELAAACVAARAALAQGRDADAFKAAHVCMETARRSFNAPGAEERRWQGLVLGSSLAGLVQHAAGEFVSAGENVAAVLELVGHQDLRNGPPEARDNLVADALKQAAEFRLSEGLSGEAQQLGKRAAVAAEAALADSKNSTSPLLSPVFAGEALADAWLAESQASMAGSAWEDAETTLSNALAAAESVAGESCARVAVVLLLTAHMYSRTGRVTLAEGLYREAAKMLSISPAGAEDVDLKLVHPSLGALLAWRYAQLLNALPRRATEAAGWERLARALHEEAPTGGLGSAPETVFGSLDALTGNVVGPGFEPGPEIREFLQDGCRVLVVGAGGLGCELLKDLALSGFGNIDTINVSNRNRQFQATLPHPELVLPQALSTCPLGPCTAARAGCRLGLEGN</sequence>
<name>A0A2P6TKM6_CHLSO</name>
<reference evidence="3" key="2">
    <citation type="submission" date="2018-02" db="EMBL/GenBank/DDBJ databases">
        <authorList>
            <person name="Cohen D.B."/>
            <person name="Kent A.D."/>
        </authorList>
    </citation>
    <scope>NUCLEOTIDE SEQUENCE</scope>
    <source>
        <strain evidence="3">1602</strain>
    </source>
</reference>
<dbReference type="AlphaFoldDB" id="A0A2P6TKM6"/>
<dbReference type="InterPro" id="IPR000594">
    <property type="entry name" value="ThiF_NAD_FAD-bd"/>
</dbReference>
<evidence type="ECO:0000259" key="1">
    <source>
        <dbReference type="Pfam" id="PF00899"/>
    </source>
</evidence>
<dbReference type="SUPFAM" id="SSF69572">
    <property type="entry name" value="Activating enzymes of the ubiquitin-like proteins"/>
    <property type="match status" value="1"/>
</dbReference>
<dbReference type="InterPro" id="IPR035985">
    <property type="entry name" value="Ubiquitin-activating_enz"/>
</dbReference>
<keyword evidence="4" id="KW-1185">Reference proteome</keyword>
<dbReference type="Pfam" id="PF00899">
    <property type="entry name" value="ThiF"/>
    <property type="match status" value="1"/>
</dbReference>
<dbReference type="PANTHER" id="PTHR47868:SF2">
    <property type="entry name" value="OS05G0457700 PROTEIN"/>
    <property type="match status" value="1"/>
</dbReference>